<reference evidence="2 3" key="1">
    <citation type="journal article" date="2011" name="Genome Biol.">
        <title>Comparative genome sequence analysis underscores mycoparasitism as the ancestral life style of Trichoderma.</title>
        <authorList>
            <person name="Kubicek C.P."/>
            <person name="Herrera-Estrella A."/>
            <person name="Seidl-Seiboth V."/>
            <person name="Martinez D.A."/>
            <person name="Druzhinina I.S."/>
            <person name="Thon M."/>
            <person name="Zeilinger S."/>
            <person name="Casas-Flores S."/>
            <person name="Horwitz B.A."/>
            <person name="Mukherjee P.K."/>
            <person name="Mukherjee M."/>
            <person name="Kredics L."/>
            <person name="Alcaraz L.D."/>
            <person name="Aerts A."/>
            <person name="Antal Z."/>
            <person name="Atanasova L."/>
            <person name="Cervantes-Badillo M.G."/>
            <person name="Challacombe J."/>
            <person name="Chertkov O."/>
            <person name="McCluskey K."/>
            <person name="Coulpier F."/>
            <person name="Deshpande N."/>
            <person name="von Doehren H."/>
            <person name="Ebbole D.J."/>
            <person name="Esquivel-Naranjo E.U."/>
            <person name="Fekete E."/>
            <person name="Flipphi M."/>
            <person name="Glaser F."/>
            <person name="Gomez-Rodriguez E.Y."/>
            <person name="Gruber S."/>
            <person name="Han C."/>
            <person name="Henrissat B."/>
            <person name="Hermosa R."/>
            <person name="Hernandez-Onate M."/>
            <person name="Karaffa L."/>
            <person name="Kosti I."/>
            <person name="Le Crom S."/>
            <person name="Lindquist E."/>
            <person name="Lucas S."/>
            <person name="Luebeck M."/>
            <person name="Luebeck P.S."/>
            <person name="Margeot A."/>
            <person name="Metz B."/>
            <person name="Misra M."/>
            <person name="Nevalainen H."/>
            <person name="Omann M."/>
            <person name="Packer N."/>
            <person name="Perrone G."/>
            <person name="Uresti-Rivera E.E."/>
            <person name="Salamov A."/>
            <person name="Schmoll M."/>
            <person name="Seiboth B."/>
            <person name="Shapiro H."/>
            <person name="Sukno S."/>
            <person name="Tamayo-Ramos J.A."/>
            <person name="Tisch D."/>
            <person name="Wiest A."/>
            <person name="Wilkinson H.H."/>
            <person name="Zhang M."/>
            <person name="Coutinho P.M."/>
            <person name="Kenerley C.M."/>
            <person name="Monte E."/>
            <person name="Baker S.E."/>
            <person name="Grigoriev I.V."/>
        </authorList>
    </citation>
    <scope>NUCLEOTIDE SEQUENCE [LARGE SCALE GENOMIC DNA]</scope>
    <source>
        <strain evidence="3">Gv29-8 / FGSC 10586</strain>
    </source>
</reference>
<gene>
    <name evidence="2" type="ORF">TRIVIDRAFT_197996</name>
</gene>
<dbReference type="AlphaFoldDB" id="G9MGH9"/>
<dbReference type="HOGENOM" id="CLU_1185151_0_0_1"/>
<evidence type="ECO:0000313" key="3">
    <source>
        <dbReference type="Proteomes" id="UP000007115"/>
    </source>
</evidence>
<protein>
    <submittedName>
        <fullName evidence="2">Uncharacterized protein</fullName>
    </submittedName>
</protein>
<accession>G9MGH9</accession>
<evidence type="ECO:0000313" key="2">
    <source>
        <dbReference type="EMBL" id="EHK26627.1"/>
    </source>
</evidence>
<dbReference type="OrthoDB" id="10460594at2759"/>
<organism evidence="2 3">
    <name type="scientific">Hypocrea virens (strain Gv29-8 / FGSC 10586)</name>
    <name type="common">Gliocladium virens</name>
    <name type="synonym">Trichoderma virens</name>
    <dbReference type="NCBI Taxonomy" id="413071"/>
    <lineage>
        <taxon>Eukaryota</taxon>
        <taxon>Fungi</taxon>
        <taxon>Dikarya</taxon>
        <taxon>Ascomycota</taxon>
        <taxon>Pezizomycotina</taxon>
        <taxon>Sordariomycetes</taxon>
        <taxon>Hypocreomycetidae</taxon>
        <taxon>Hypocreales</taxon>
        <taxon>Hypocreaceae</taxon>
        <taxon>Trichoderma</taxon>
    </lineage>
</organism>
<dbReference type="GeneID" id="25790011"/>
<feature type="region of interest" description="Disordered" evidence="1">
    <location>
        <begin position="202"/>
        <end position="234"/>
    </location>
</feature>
<evidence type="ECO:0000256" key="1">
    <source>
        <dbReference type="SAM" id="MobiDB-lite"/>
    </source>
</evidence>
<dbReference type="RefSeq" id="XP_013960825.1">
    <property type="nucleotide sequence ID" value="XM_014105350.1"/>
</dbReference>
<dbReference type="VEuPathDB" id="FungiDB:TRIVIDRAFT_197996"/>
<proteinExistence type="predicted"/>
<keyword evidence="3" id="KW-1185">Reference proteome</keyword>
<name>G9MGH9_HYPVG</name>
<dbReference type="Proteomes" id="UP000007115">
    <property type="component" value="Unassembled WGS sequence"/>
</dbReference>
<comment type="caution">
    <text evidence="2">The sequence shown here is derived from an EMBL/GenBank/DDBJ whole genome shotgun (WGS) entry which is preliminary data.</text>
</comment>
<dbReference type="InParanoid" id="G9MGH9"/>
<sequence>MANPWSSSGVALAERRVRECTGCWASSYSYASSSASYTHHNPRPYYAKLPNPPVFLLFLRDEKESSTSPFWGSDNTSLDLGGRNKGLGLFGLGVGRRQKWLTGASDMGGRQCEMGIGQLHRAPVANRPGFWAPTTGKKSLYRLSQPQHKRLADLSIHNFGLQSALVRRMLGLTLLPVYLISEPLAVPHAFIGAYPIEALGFQPTRPHSGEPDAGDPTQPSGTPRHSRGRPLEKV</sequence>
<dbReference type="EMBL" id="ABDF02000002">
    <property type="protein sequence ID" value="EHK26627.1"/>
    <property type="molecule type" value="Genomic_DNA"/>
</dbReference>